<evidence type="ECO:0000313" key="1">
    <source>
        <dbReference type="EMBL" id="QKF67085.1"/>
    </source>
</evidence>
<dbReference type="RefSeq" id="WP_153802233.1">
    <property type="nucleotide sequence ID" value="NZ_CP053840.1"/>
</dbReference>
<dbReference type="EMBL" id="CP053840">
    <property type="protein sequence ID" value="QKF67085.1"/>
    <property type="molecule type" value="Genomic_DNA"/>
</dbReference>
<proteinExistence type="predicted"/>
<sequence length="51" mass="5757">MSFRITGKGKVTESPLPTIDKKTLKKMEKKIINYNPLLVGIKDKKLSIKAI</sequence>
<organism evidence="1 2">
    <name type="scientific">Arcobacter venerupis</name>
    <dbReference type="NCBI Taxonomy" id="1054033"/>
    <lineage>
        <taxon>Bacteria</taxon>
        <taxon>Pseudomonadati</taxon>
        <taxon>Campylobacterota</taxon>
        <taxon>Epsilonproteobacteria</taxon>
        <taxon>Campylobacterales</taxon>
        <taxon>Arcobacteraceae</taxon>
        <taxon>Arcobacter</taxon>
    </lineage>
</organism>
<dbReference type="Proteomes" id="UP000503482">
    <property type="component" value="Chromosome"/>
</dbReference>
<reference evidence="1 2" key="1">
    <citation type="submission" date="2020-05" db="EMBL/GenBank/DDBJ databases">
        <title>Complete genome sequencing of Campylobacter and Arcobacter type strains.</title>
        <authorList>
            <person name="Miller W.G."/>
            <person name="Yee E."/>
        </authorList>
    </citation>
    <scope>NUCLEOTIDE SEQUENCE [LARGE SCALE GENOMIC DNA]</scope>
    <source>
        <strain evidence="1 2">LMG 26156</strain>
    </source>
</reference>
<dbReference type="KEGG" id="avp:AVENP_1533"/>
<keyword evidence="2" id="KW-1185">Reference proteome</keyword>
<name>A0AAE7BBB3_9BACT</name>
<dbReference type="AlphaFoldDB" id="A0AAE7BBB3"/>
<protein>
    <submittedName>
        <fullName evidence="1">Uncharacterized protein</fullName>
    </submittedName>
</protein>
<accession>A0AAE7BBB3</accession>
<gene>
    <name evidence="1" type="ORF">AVENP_1533</name>
</gene>
<evidence type="ECO:0000313" key="2">
    <source>
        <dbReference type="Proteomes" id="UP000503482"/>
    </source>
</evidence>